<dbReference type="GO" id="GO:0007264">
    <property type="term" value="P:small GTPase-mediated signal transduction"/>
    <property type="evidence" value="ECO:0007669"/>
    <property type="project" value="UniProtKB-UniRule"/>
</dbReference>
<dbReference type="GO" id="GO:0006886">
    <property type="term" value="P:intracellular protein transport"/>
    <property type="evidence" value="ECO:0007669"/>
    <property type="project" value="InterPro"/>
</dbReference>
<evidence type="ECO:0000256" key="2">
    <source>
        <dbReference type="ARBA" id="ARBA00005593"/>
    </source>
</evidence>
<dbReference type="InterPro" id="IPR018203">
    <property type="entry name" value="GDP_dissociation_inhibitor"/>
</dbReference>
<keyword evidence="4 5" id="KW-0963">Cytoplasm</keyword>
<dbReference type="GO" id="GO:0005092">
    <property type="term" value="F:GDP-dissociation inhibitor activity"/>
    <property type="evidence" value="ECO:0007669"/>
    <property type="project" value="InterPro"/>
</dbReference>
<dbReference type="Gene3D" id="3.30.519.10">
    <property type="entry name" value="Guanine Nucleotide Dissociation Inhibitor, domain 2"/>
    <property type="match status" value="1"/>
</dbReference>
<dbReference type="Gene3D" id="3.50.50.60">
    <property type="entry name" value="FAD/NAD(P)-binding domain"/>
    <property type="match status" value="1"/>
</dbReference>
<reference evidence="6" key="1">
    <citation type="submission" date="2020-12" db="EMBL/GenBank/DDBJ databases">
        <title>Metabolic potential, ecology and presence of endohyphal bacteria is reflected in genomic diversity of Mucoromycotina.</title>
        <authorList>
            <person name="Muszewska A."/>
            <person name="Okrasinska A."/>
            <person name="Steczkiewicz K."/>
            <person name="Drgas O."/>
            <person name="Orlowska M."/>
            <person name="Perlinska-Lenart U."/>
            <person name="Aleksandrzak-Piekarczyk T."/>
            <person name="Szatraj K."/>
            <person name="Zielenkiewicz U."/>
            <person name="Pilsyk S."/>
            <person name="Malc E."/>
            <person name="Mieczkowski P."/>
            <person name="Kruszewska J.S."/>
            <person name="Biernat P."/>
            <person name="Pawlowska J."/>
        </authorList>
    </citation>
    <scope>NUCLEOTIDE SEQUENCE</scope>
    <source>
        <strain evidence="6">WA0000017839</strain>
    </source>
</reference>
<evidence type="ECO:0000256" key="5">
    <source>
        <dbReference type="PIRNR" id="PIRNR016550"/>
    </source>
</evidence>
<proteinExistence type="inferred from homology"/>
<evidence type="ECO:0000313" key="7">
    <source>
        <dbReference type="Proteomes" id="UP000603453"/>
    </source>
</evidence>
<gene>
    <name evidence="6" type="ORF">INT47_000598</name>
</gene>
<dbReference type="PANTHER" id="PTHR11787">
    <property type="entry name" value="RAB GDP-DISSOCIATION INHIBITOR"/>
    <property type="match status" value="1"/>
</dbReference>
<dbReference type="GO" id="GO:0016192">
    <property type="term" value="P:vesicle-mediated transport"/>
    <property type="evidence" value="ECO:0007669"/>
    <property type="project" value="TreeGrafter"/>
</dbReference>
<dbReference type="GO" id="GO:0005829">
    <property type="term" value="C:cytosol"/>
    <property type="evidence" value="ECO:0007669"/>
    <property type="project" value="TreeGrafter"/>
</dbReference>
<dbReference type="Pfam" id="PF00996">
    <property type="entry name" value="GDI"/>
    <property type="match status" value="2"/>
</dbReference>
<dbReference type="InterPro" id="IPR036188">
    <property type="entry name" value="FAD/NAD-bd_sf"/>
</dbReference>
<comment type="caution">
    <text evidence="6">The sequence shown here is derived from an EMBL/GenBank/DDBJ whole genome shotgun (WGS) entry which is preliminary data.</text>
</comment>
<evidence type="ECO:0000256" key="3">
    <source>
        <dbReference type="ARBA" id="ARBA00022468"/>
    </source>
</evidence>
<keyword evidence="3 5" id="KW-0343">GTPase activation</keyword>
<organism evidence="6 7">
    <name type="scientific">Mucor saturninus</name>
    <dbReference type="NCBI Taxonomy" id="64648"/>
    <lineage>
        <taxon>Eukaryota</taxon>
        <taxon>Fungi</taxon>
        <taxon>Fungi incertae sedis</taxon>
        <taxon>Mucoromycota</taxon>
        <taxon>Mucoromycotina</taxon>
        <taxon>Mucoromycetes</taxon>
        <taxon>Mucorales</taxon>
        <taxon>Mucorineae</taxon>
        <taxon>Mucoraceae</taxon>
        <taxon>Mucor</taxon>
    </lineage>
</organism>
<dbReference type="GO" id="GO:0005968">
    <property type="term" value="C:Rab-protein geranylgeranyltransferase complex"/>
    <property type="evidence" value="ECO:0007669"/>
    <property type="project" value="UniProtKB-UniRule"/>
</dbReference>
<name>A0A8H7RLY3_9FUNG</name>
<dbReference type="Gene3D" id="1.10.405.10">
    <property type="entry name" value="Guanine Nucleotide Dissociation Inhibitor, domain 1"/>
    <property type="match status" value="1"/>
</dbReference>
<dbReference type="FunFam" id="1.10.405.10:FF:000003">
    <property type="entry name" value="Rab proteins geranylgeranyltransferase component A"/>
    <property type="match status" value="1"/>
</dbReference>
<dbReference type="PRINTS" id="PR00891">
    <property type="entry name" value="RABGDIREP"/>
</dbReference>
<keyword evidence="7" id="KW-1185">Reference proteome</keyword>
<sequence>MSENLEETNFDYIVLGTGLIESILAGSLARAGKKILHLDSQQSYGGNWRVFGFRELVQWFVDMKKVMGESLIEGDLSVDYERNYASNFRNVELNLFAKNVSEEDTTTEDLCAKISDTDKDLFKSFFKDSSKATVEMKLFTELLKTSRSYNLDSTPKLLGSRDSMVETLITSGVGRYLEFKSVDDIYIYEQASNTLEKVPSSKEDVFTNKSISLVEKRKLMKFFTFAMDYDETDALLEGTENMTFVDLLQERFKITGKLGEAIIYAIAMVDDKALAKNGLQNTQKFVQSMGRFGKGAYLCPLYGGGSEIAQAFCRVCAVYGGIYILDQSLMKYTVDNETKEINGIVTKDGQEYKSGKIISGIDYLNSSWTPQDKDFGTWISRAMLVTYSPLASANIEAFTADGLSYSVFPPGSEAGNSDGPIYGIHQSQESMACPKGQYVTYLWSTSQKSDVLKKAAKLLLSKTTDETQIECVFNCFYEQRVHSTKGEGWALPKTIIPCSDPDASLNFQSASEEAEKIFRQCEPEAEFMPAGEQDPEEDY</sequence>
<dbReference type="Proteomes" id="UP000603453">
    <property type="component" value="Unassembled WGS sequence"/>
</dbReference>
<dbReference type="PANTHER" id="PTHR11787:SF4">
    <property type="entry name" value="CHM, RAB ESCORT PROTEIN 1"/>
    <property type="match status" value="1"/>
</dbReference>
<dbReference type="SUPFAM" id="SSF51905">
    <property type="entry name" value="FAD/NAD(P)-binding domain"/>
    <property type="match status" value="1"/>
</dbReference>
<accession>A0A8H7RLY3</accession>
<dbReference type="OrthoDB" id="9446342at2759"/>
<evidence type="ECO:0000256" key="1">
    <source>
        <dbReference type="ARBA" id="ARBA00004496"/>
    </source>
</evidence>
<evidence type="ECO:0000256" key="4">
    <source>
        <dbReference type="ARBA" id="ARBA00022490"/>
    </source>
</evidence>
<evidence type="ECO:0000313" key="6">
    <source>
        <dbReference type="EMBL" id="KAG2212622.1"/>
    </source>
</evidence>
<dbReference type="GO" id="GO:0005096">
    <property type="term" value="F:GTPase activator activity"/>
    <property type="evidence" value="ECO:0007669"/>
    <property type="project" value="UniProtKB-UniRule"/>
</dbReference>
<dbReference type="PIRSF" id="PIRSF016550">
    <property type="entry name" value="Rab_ger_ger_transf_A_euk"/>
    <property type="match status" value="1"/>
</dbReference>
<dbReference type="EMBL" id="JAEPRD010000005">
    <property type="protein sequence ID" value="KAG2212622.1"/>
    <property type="molecule type" value="Genomic_DNA"/>
</dbReference>
<comment type="function">
    <text evidence="5">Substrate-binding subunit of the Rab geranylgeranyltransferase (GGTase) complex. Binds unprenylated Rab proteins.</text>
</comment>
<dbReference type="GO" id="GO:0005634">
    <property type="term" value="C:nucleus"/>
    <property type="evidence" value="ECO:0007669"/>
    <property type="project" value="TreeGrafter"/>
</dbReference>
<dbReference type="AlphaFoldDB" id="A0A8H7RLY3"/>
<comment type="subcellular location">
    <subcellularLocation>
        <location evidence="1 5">Cytoplasm</location>
    </subcellularLocation>
</comment>
<protein>
    <recommendedName>
        <fullName evidence="5">Rab escort protein 1</fullName>
    </recommendedName>
</protein>
<comment type="similarity">
    <text evidence="2 5">Belongs to the Rab GDI family.</text>
</comment>
<dbReference type="InterPro" id="IPR001738">
    <property type="entry name" value="Rab_escort"/>
</dbReference>